<evidence type="ECO:0000313" key="3">
    <source>
        <dbReference type="EMBL" id="ETR72600.1"/>
    </source>
</evidence>
<dbReference type="PANTHER" id="PTHR33371:SF4">
    <property type="entry name" value="INTERMEMBRANE PHOSPHOLIPID TRANSPORT SYSTEM BINDING PROTEIN MLAD"/>
    <property type="match status" value="1"/>
</dbReference>
<dbReference type="Pfam" id="PF02470">
    <property type="entry name" value="MlaD"/>
    <property type="match status" value="1"/>
</dbReference>
<dbReference type="PANTHER" id="PTHR33371">
    <property type="entry name" value="INTERMEMBRANE PHOSPHOLIPID TRANSPORT SYSTEM BINDING PROTEIN MLAD-RELATED"/>
    <property type="match status" value="1"/>
</dbReference>
<keyword evidence="1" id="KW-1133">Transmembrane helix</keyword>
<feature type="transmembrane region" description="Helical" evidence="1">
    <location>
        <begin position="20"/>
        <end position="42"/>
    </location>
</feature>
<protein>
    <recommendedName>
        <fullName evidence="2">Mce/MlaD domain-containing protein</fullName>
    </recommendedName>
</protein>
<dbReference type="Proteomes" id="UP000189670">
    <property type="component" value="Unassembled WGS sequence"/>
</dbReference>
<keyword evidence="1" id="KW-0812">Transmembrane</keyword>
<keyword evidence="1" id="KW-0472">Membrane</keyword>
<dbReference type="AlphaFoldDB" id="A0A1V1PCR7"/>
<feature type="domain" description="Mce/MlaD" evidence="2">
    <location>
        <begin position="53"/>
        <end position="128"/>
    </location>
</feature>
<dbReference type="InterPro" id="IPR052336">
    <property type="entry name" value="MlaD_Phospholipid_Transporter"/>
</dbReference>
<reference evidence="4" key="1">
    <citation type="submission" date="2012-11" db="EMBL/GenBank/DDBJ databases">
        <authorList>
            <person name="Lucero-Rivera Y.E."/>
            <person name="Tovar-Ramirez D."/>
        </authorList>
    </citation>
    <scope>NUCLEOTIDE SEQUENCE [LARGE SCALE GENOMIC DNA]</scope>
    <source>
        <strain evidence="4">Araruama</strain>
    </source>
</reference>
<evidence type="ECO:0000313" key="4">
    <source>
        <dbReference type="Proteomes" id="UP000189670"/>
    </source>
</evidence>
<accession>A0A1V1PCR7</accession>
<evidence type="ECO:0000256" key="1">
    <source>
        <dbReference type="SAM" id="Phobius"/>
    </source>
</evidence>
<gene>
    <name evidence="3" type="ORF">OMM_01588</name>
</gene>
<comment type="caution">
    <text evidence="3">The sequence shown here is derived from an EMBL/GenBank/DDBJ whole genome shotgun (WGS) entry which is preliminary data.</text>
</comment>
<organism evidence="3 4">
    <name type="scientific">Candidatus Magnetoglobus multicellularis str. Araruama</name>
    <dbReference type="NCBI Taxonomy" id="890399"/>
    <lineage>
        <taxon>Bacteria</taxon>
        <taxon>Pseudomonadati</taxon>
        <taxon>Thermodesulfobacteriota</taxon>
        <taxon>Desulfobacteria</taxon>
        <taxon>Desulfobacterales</taxon>
        <taxon>Desulfobacteraceae</taxon>
        <taxon>Candidatus Magnetoglobus</taxon>
    </lineage>
</organism>
<sequence length="320" mass="36761">MQKVTPIQPKLPILRQYRTFFVGLFIVIPSIVIPTFLAYSFIISDFMEDWAYLHVRYDNAFGLIQGNSITYRGQTIGHVSRVQLNEDHVAVDLKIQSKYLSFIRKNSKAQLAQKYFVVGDWWIKITPGTKDVAFVQNGDELETAVPIVIHETIRQATVLVESISRMVDSILSGKGTVGKLFVDEQFYRLAMNVGTKVEYFLDNSKDLLTDVEILMKRALALMDQAESLMGNSEKLMGNAKKLTADSEAMLNKMIVLIMNMNHVMKEMSHLIQAFNYVPDDMLDTLKRMRLTMDEADIFFQALQEHWMFRGAVNRVKQRTK</sequence>
<evidence type="ECO:0000259" key="2">
    <source>
        <dbReference type="Pfam" id="PF02470"/>
    </source>
</evidence>
<dbReference type="InterPro" id="IPR003399">
    <property type="entry name" value="Mce/MlaD"/>
</dbReference>
<dbReference type="EMBL" id="ATBP01000131">
    <property type="protein sequence ID" value="ETR72600.1"/>
    <property type="molecule type" value="Genomic_DNA"/>
</dbReference>
<name>A0A1V1PCR7_9BACT</name>
<proteinExistence type="predicted"/>